<evidence type="ECO:0000313" key="1">
    <source>
        <dbReference type="EMBL" id="MBM9460907.1"/>
    </source>
</evidence>
<proteinExistence type="predicted"/>
<organism evidence="1 2">
    <name type="scientific">Nocardioides faecalis</name>
    <dbReference type="NCBI Taxonomy" id="2803858"/>
    <lineage>
        <taxon>Bacteria</taxon>
        <taxon>Bacillati</taxon>
        <taxon>Actinomycetota</taxon>
        <taxon>Actinomycetes</taxon>
        <taxon>Propionibacteriales</taxon>
        <taxon>Nocardioidaceae</taxon>
        <taxon>Nocardioides</taxon>
    </lineage>
</organism>
<name>A0A938Y2C7_9ACTN</name>
<dbReference type="Proteomes" id="UP000663791">
    <property type="component" value="Unassembled WGS sequence"/>
</dbReference>
<protein>
    <submittedName>
        <fullName evidence="1">Uncharacterized protein</fullName>
    </submittedName>
</protein>
<reference evidence="1" key="1">
    <citation type="submission" date="2021-01" db="EMBL/GenBank/DDBJ databases">
        <title>Novel species in genus Nocardioides.</title>
        <authorList>
            <person name="Zhang G."/>
        </authorList>
    </citation>
    <scope>NUCLEOTIDE SEQUENCE</scope>
    <source>
        <strain evidence="1">Zg-536</strain>
    </source>
</reference>
<dbReference type="AlphaFoldDB" id="A0A938Y2C7"/>
<gene>
    <name evidence="1" type="ORF">JK386_13465</name>
</gene>
<dbReference type="EMBL" id="JAERTX010000012">
    <property type="protein sequence ID" value="MBM9460907.1"/>
    <property type="molecule type" value="Genomic_DNA"/>
</dbReference>
<dbReference type="RefSeq" id="WP_205292219.1">
    <property type="nucleotide sequence ID" value="NZ_CP074406.1"/>
</dbReference>
<comment type="caution">
    <text evidence="1">The sequence shown here is derived from an EMBL/GenBank/DDBJ whole genome shotgun (WGS) entry which is preliminary data.</text>
</comment>
<accession>A0A938Y2C7</accession>
<sequence length="209" mass="22997">MPEQPVPAQHGPGPALQVLHLTGQSDPRSCGLSPVQHAFLDALPLPESAKVRLNFPYDEQLAPYRPVPLWRGSLHHAVLAWRIRRPGWAPRHRDRVLEVLRRADRTLVLAGSIGLDLLGRLDLPRDVLDRLVVVAYGAVATAPPACRTIRVGSRSDLLARWWRSDVWVEAGHLDYLASPDLAALCADLVCELQRPAPAPGPRQAPEAHA</sequence>
<keyword evidence="2" id="KW-1185">Reference proteome</keyword>
<evidence type="ECO:0000313" key="2">
    <source>
        <dbReference type="Proteomes" id="UP000663791"/>
    </source>
</evidence>